<feature type="domain" description="AB hydrolase-1" evidence="2">
    <location>
        <begin position="24"/>
        <end position="265"/>
    </location>
</feature>
<sequence length="282" mass="32207">MKFATVKVQGLEMFYREAGSPDKPVFLLLHGFPTASHLFRNLMPMLAKDFHVIAPDFIGFGQSAAPAHDTFDYTFENLTNYVEDFLTVMNIDKFYMYVFDYGAPIGFDIAVKYPERILGIVSQNGNIYQEGLGAKWADREAYWQHPTPALRKSYQAAFKPATIIGQYMGGEQSNSISPDGYSLDIFYTSLPDYAERQSDLIFDYQNNVKNYPVFQKYVRTYQPEIIAAWGKNDLSFVYPGAQAFAKDDPNVDVHLLNGGHFVLETHWQEIGQLILDKWGHKD</sequence>
<dbReference type="Pfam" id="PF00561">
    <property type="entry name" value="Abhydrolase_1"/>
    <property type="match status" value="1"/>
</dbReference>
<protein>
    <submittedName>
        <fullName evidence="3">Alpha/beta fold hydrolase</fullName>
    </submittedName>
</protein>
<dbReference type="AlphaFoldDB" id="A0A4Q9XZ49"/>
<dbReference type="InterPro" id="IPR029058">
    <property type="entry name" value="AB_hydrolase_fold"/>
</dbReference>
<name>A0A4Q9XZ49_9LACO</name>
<evidence type="ECO:0000256" key="1">
    <source>
        <dbReference type="ARBA" id="ARBA00022801"/>
    </source>
</evidence>
<organism evidence="3 4">
    <name type="scientific">Lactiplantibacillus paraplantarum</name>
    <dbReference type="NCBI Taxonomy" id="60520"/>
    <lineage>
        <taxon>Bacteria</taxon>
        <taxon>Bacillati</taxon>
        <taxon>Bacillota</taxon>
        <taxon>Bacilli</taxon>
        <taxon>Lactobacillales</taxon>
        <taxon>Lactobacillaceae</taxon>
        <taxon>Lactiplantibacillus</taxon>
    </lineage>
</organism>
<dbReference type="InterPro" id="IPR051340">
    <property type="entry name" value="Haloalkane_dehalogenase"/>
</dbReference>
<keyword evidence="1 3" id="KW-0378">Hydrolase</keyword>
<dbReference type="InterPro" id="IPR000073">
    <property type="entry name" value="AB_hydrolase_1"/>
</dbReference>
<reference evidence="3 4" key="1">
    <citation type="submission" date="2019-01" db="EMBL/GenBank/DDBJ databases">
        <title>Draft genome sequence of Lactobacillus paraplantarum OSY-TC318, a Producer of the novel lantibiotic Paraplantaracin TC318.</title>
        <authorList>
            <person name="Hussein W.E."/>
            <person name="Huang E."/>
            <person name="Yousef A.E."/>
        </authorList>
    </citation>
    <scope>NUCLEOTIDE SEQUENCE [LARGE SCALE GENOMIC DNA]</scope>
    <source>
        <strain evidence="3 4">OSY-TC318</strain>
    </source>
</reference>
<evidence type="ECO:0000313" key="3">
    <source>
        <dbReference type="EMBL" id="TBX38831.1"/>
    </source>
</evidence>
<dbReference type="Proteomes" id="UP000292648">
    <property type="component" value="Unassembled WGS sequence"/>
</dbReference>
<dbReference type="PANTHER" id="PTHR42977:SF3">
    <property type="entry name" value="AB HYDROLASE-1 DOMAIN-CONTAINING PROTEIN"/>
    <property type="match status" value="1"/>
</dbReference>
<evidence type="ECO:0000313" key="4">
    <source>
        <dbReference type="Proteomes" id="UP000292648"/>
    </source>
</evidence>
<dbReference type="PANTHER" id="PTHR42977">
    <property type="entry name" value="HYDROLASE-RELATED"/>
    <property type="match status" value="1"/>
</dbReference>
<dbReference type="GO" id="GO:0004301">
    <property type="term" value="F:epoxide hydrolase activity"/>
    <property type="evidence" value="ECO:0007669"/>
    <property type="project" value="TreeGrafter"/>
</dbReference>
<gene>
    <name evidence="3" type="ORF">EUZ87_12980</name>
</gene>
<dbReference type="PRINTS" id="PR00111">
    <property type="entry name" value="ABHYDROLASE"/>
</dbReference>
<dbReference type="InterPro" id="IPR000639">
    <property type="entry name" value="Epox_hydrolase-like"/>
</dbReference>
<proteinExistence type="predicted"/>
<dbReference type="PRINTS" id="PR00412">
    <property type="entry name" value="EPOXHYDRLASE"/>
</dbReference>
<dbReference type="EMBL" id="SEHH01000107">
    <property type="protein sequence ID" value="TBX38831.1"/>
    <property type="molecule type" value="Genomic_DNA"/>
</dbReference>
<dbReference type="SUPFAM" id="SSF53474">
    <property type="entry name" value="alpha/beta-Hydrolases"/>
    <property type="match status" value="1"/>
</dbReference>
<accession>A0A4Q9XZ49</accession>
<comment type="caution">
    <text evidence="3">The sequence shown here is derived from an EMBL/GenBank/DDBJ whole genome shotgun (WGS) entry which is preliminary data.</text>
</comment>
<dbReference type="Gene3D" id="3.40.50.1820">
    <property type="entry name" value="alpha/beta hydrolase"/>
    <property type="match status" value="1"/>
</dbReference>
<evidence type="ECO:0000259" key="2">
    <source>
        <dbReference type="Pfam" id="PF00561"/>
    </source>
</evidence>